<evidence type="ECO:0000256" key="2">
    <source>
        <dbReference type="ARBA" id="ARBA00022629"/>
    </source>
</evidence>
<dbReference type="SUPFAM" id="SSF53067">
    <property type="entry name" value="Actin-like ATPase domain"/>
    <property type="match status" value="1"/>
</dbReference>
<comment type="similarity">
    <text evidence="1">Belongs to the FGGY kinase family.</text>
</comment>
<accession>A0A7D8AKD7</accession>
<dbReference type="InterPro" id="IPR050406">
    <property type="entry name" value="FGGY_Carb_Kinase"/>
</dbReference>
<dbReference type="Gene3D" id="3.30.420.40">
    <property type="match status" value="1"/>
</dbReference>
<keyword evidence="2" id="KW-0859">Xylose metabolism</keyword>
<sequence>MPVSGNRRLSVACGVDIGSTNVKVIALDSAGHIVARASRPTPRDEEQLSIDAAVLFASIEEMLVEVCGDRFLLAAVSCSGVGEDGVLVDERLRPLTQALAWFDPRRHRIFRALRPSLGSDESFDAESDAVRTLVGWAWARVQAVQGEARSWVAIADFAGALWSGSAFMSDTLASRTGAWRSLDRRWAEDRVMLTLGATDLLPPVVPSGSVVGHLDSPTLRAADVLDPEALVVAGGHDHPIGGWAADQLAPGAVLDSMGTAEVVVAQSPNGRIDRASHLEVAPGILSSGTTLLRVEELSRNLNWAAQDPDVAVAIRTLMDGAMEPAPVLDSGYFVPGTRGGQLPSYALDAPKDPHARASAVLGALAHLGRDAVGAVLGGSDAPVKCGLPVDGCARRVG</sequence>
<evidence type="ECO:0000256" key="4">
    <source>
        <dbReference type="ARBA" id="ARBA00022777"/>
    </source>
</evidence>
<dbReference type="GO" id="GO:0042732">
    <property type="term" value="P:D-xylose metabolic process"/>
    <property type="evidence" value="ECO:0007669"/>
    <property type="project" value="UniProtKB-KW"/>
</dbReference>
<keyword evidence="3" id="KW-0808">Transferase</keyword>
<gene>
    <name evidence="6" type="ORF">FVO59_02995</name>
</gene>
<keyword evidence="4" id="KW-0418">Kinase</keyword>
<dbReference type="PANTHER" id="PTHR43095">
    <property type="entry name" value="SUGAR KINASE"/>
    <property type="match status" value="1"/>
</dbReference>
<dbReference type="Proteomes" id="UP000515708">
    <property type="component" value="Chromosome"/>
</dbReference>
<evidence type="ECO:0000313" key="6">
    <source>
        <dbReference type="EMBL" id="QMU96288.1"/>
    </source>
</evidence>
<evidence type="ECO:0000259" key="5">
    <source>
        <dbReference type="Pfam" id="PF00370"/>
    </source>
</evidence>
<dbReference type="Pfam" id="PF00370">
    <property type="entry name" value="FGGY_N"/>
    <property type="match status" value="1"/>
</dbReference>
<evidence type="ECO:0000313" key="7">
    <source>
        <dbReference type="Proteomes" id="UP000515708"/>
    </source>
</evidence>
<evidence type="ECO:0000256" key="1">
    <source>
        <dbReference type="ARBA" id="ARBA00009156"/>
    </source>
</evidence>
<dbReference type="GO" id="GO:0016301">
    <property type="term" value="F:kinase activity"/>
    <property type="evidence" value="ECO:0007669"/>
    <property type="project" value="UniProtKB-KW"/>
</dbReference>
<dbReference type="InterPro" id="IPR018484">
    <property type="entry name" value="FGGY_N"/>
</dbReference>
<reference evidence="6 7" key="1">
    <citation type="journal article" date="2020" name="Front. Microbiol.">
        <title>Design of Bacterial Strain-Specific qPCR Assays Using NGS Data and Publicly Available Resources and Its Application to Track Biocontrol Strains.</title>
        <authorList>
            <person name="Hernandez I."/>
            <person name="Sant C."/>
            <person name="Martinez R."/>
            <person name="Fernandez C."/>
        </authorList>
    </citation>
    <scope>NUCLEOTIDE SEQUENCE [LARGE SCALE GENOMIC DNA]</scope>
    <source>
        <strain evidence="6 7">B24</strain>
    </source>
</reference>
<dbReference type="InterPro" id="IPR043129">
    <property type="entry name" value="ATPase_NBD"/>
</dbReference>
<name>A0A7D8AKD7_9MICO</name>
<protein>
    <recommendedName>
        <fullName evidence="5">Carbohydrate kinase FGGY N-terminal domain-containing protein</fullName>
    </recommendedName>
</protein>
<dbReference type="PANTHER" id="PTHR43095:SF5">
    <property type="entry name" value="XYLULOSE KINASE"/>
    <property type="match status" value="1"/>
</dbReference>
<dbReference type="AlphaFoldDB" id="A0A7D8AKD7"/>
<keyword evidence="2" id="KW-0119">Carbohydrate metabolism</keyword>
<organism evidence="6 7">
    <name type="scientific">Microbacterium esteraromaticum</name>
    <dbReference type="NCBI Taxonomy" id="57043"/>
    <lineage>
        <taxon>Bacteria</taxon>
        <taxon>Bacillati</taxon>
        <taxon>Actinomycetota</taxon>
        <taxon>Actinomycetes</taxon>
        <taxon>Micrococcales</taxon>
        <taxon>Microbacteriaceae</taxon>
        <taxon>Microbacterium</taxon>
    </lineage>
</organism>
<evidence type="ECO:0000256" key="3">
    <source>
        <dbReference type="ARBA" id="ARBA00022679"/>
    </source>
</evidence>
<feature type="domain" description="Carbohydrate kinase FGGY N-terminal" evidence="5">
    <location>
        <begin position="12"/>
        <end position="238"/>
    </location>
</feature>
<dbReference type="EMBL" id="CP043732">
    <property type="protein sequence ID" value="QMU96288.1"/>
    <property type="molecule type" value="Genomic_DNA"/>
</dbReference>
<proteinExistence type="inferred from homology"/>